<protein>
    <submittedName>
        <fullName evidence="2">NADH dehydrogenase [ubiquinone] 1 alpha subcomplex assembly factor 8</fullName>
    </submittedName>
</protein>
<dbReference type="Proteomes" id="UP000515158">
    <property type="component" value="Unplaced"/>
</dbReference>
<dbReference type="RefSeq" id="XP_034244883.1">
    <property type="nucleotide sequence ID" value="XM_034388992.1"/>
</dbReference>
<gene>
    <name evidence="2" type="primary">LOC117647287</name>
</gene>
<dbReference type="GO" id="GO:0032981">
    <property type="term" value="P:mitochondrial respiratory chain complex I assembly"/>
    <property type="evidence" value="ECO:0007669"/>
    <property type="project" value="InterPro"/>
</dbReference>
<dbReference type="PANTHER" id="PTHR34561">
    <property type="entry name" value="NADH DEHYDROGENASE [UBIQUINONE] 1 ALPHA SUBCOMPLEX ASSEMBLY FACTOR 8"/>
    <property type="match status" value="1"/>
</dbReference>
<dbReference type="GO" id="GO:0005739">
    <property type="term" value="C:mitochondrion"/>
    <property type="evidence" value="ECO:0007669"/>
    <property type="project" value="InterPro"/>
</dbReference>
<dbReference type="GeneID" id="117647287"/>
<accession>A0A6P8YXK1</accession>
<sequence length="65" mass="7386">MEIVKKARSRFRQYPNLLVECRFEGSAYAACVAQEGHMQKGSCQAEFEKFKQCLVKTAAKLGTRL</sequence>
<dbReference type="KEGG" id="tpal:117647287"/>
<evidence type="ECO:0000313" key="1">
    <source>
        <dbReference type="Proteomes" id="UP000515158"/>
    </source>
</evidence>
<dbReference type="AlphaFoldDB" id="A0A6P8YXK1"/>
<dbReference type="OrthoDB" id="3821113at2759"/>
<dbReference type="FunCoup" id="A0A6P8YXK1">
    <property type="interactions" value="22"/>
</dbReference>
<name>A0A6P8YXK1_THRPL</name>
<dbReference type="InterPro" id="IPR034595">
    <property type="entry name" value="NDUFAF8"/>
</dbReference>
<reference evidence="2" key="1">
    <citation type="submission" date="2025-08" db="UniProtKB">
        <authorList>
            <consortium name="RefSeq"/>
        </authorList>
    </citation>
    <scope>IDENTIFICATION</scope>
    <source>
        <tissue evidence="2">Total insect</tissue>
    </source>
</reference>
<keyword evidence="1" id="KW-1185">Reference proteome</keyword>
<organism evidence="2">
    <name type="scientific">Thrips palmi</name>
    <name type="common">Melon thrips</name>
    <dbReference type="NCBI Taxonomy" id="161013"/>
    <lineage>
        <taxon>Eukaryota</taxon>
        <taxon>Metazoa</taxon>
        <taxon>Ecdysozoa</taxon>
        <taxon>Arthropoda</taxon>
        <taxon>Hexapoda</taxon>
        <taxon>Insecta</taxon>
        <taxon>Pterygota</taxon>
        <taxon>Neoptera</taxon>
        <taxon>Paraneoptera</taxon>
        <taxon>Thysanoptera</taxon>
        <taxon>Terebrantia</taxon>
        <taxon>Thripoidea</taxon>
        <taxon>Thripidae</taxon>
        <taxon>Thrips</taxon>
    </lineage>
</organism>
<proteinExistence type="predicted"/>
<evidence type="ECO:0000313" key="2">
    <source>
        <dbReference type="RefSeq" id="XP_034244883.1"/>
    </source>
</evidence>
<dbReference type="PANTHER" id="PTHR34561:SF1">
    <property type="entry name" value="NADH DEHYDROGENASE [UBIQUINONE] 1 ALPHA SUBCOMPLEX ASSEMBLY FACTOR 8"/>
    <property type="match status" value="1"/>
</dbReference>
<dbReference type="InParanoid" id="A0A6P8YXK1"/>